<comment type="subcellular location">
    <subcellularLocation>
        <location evidence="2 9">Nucleus</location>
    </subcellularLocation>
</comment>
<keyword evidence="8 9" id="KW-0539">Nucleus</keyword>
<gene>
    <name evidence="12" type="ORF">MCHLO_14767</name>
</gene>
<evidence type="ECO:0000256" key="4">
    <source>
        <dbReference type="ARBA" id="ARBA00022763"/>
    </source>
</evidence>
<keyword evidence="6 9" id="KW-0804">Transcription</keyword>
<dbReference type="Pfam" id="PF03849">
    <property type="entry name" value="Tfb2"/>
    <property type="match status" value="1"/>
</dbReference>
<dbReference type="EMBL" id="DF849625">
    <property type="protein sequence ID" value="GAT58322.1"/>
    <property type="molecule type" value="Genomic_DNA"/>
</dbReference>
<evidence type="ECO:0000256" key="6">
    <source>
        <dbReference type="ARBA" id="ARBA00023163"/>
    </source>
</evidence>
<comment type="function">
    <text evidence="1">Component of the general transcription and DNA repair factor IIH (TFIIH) core complex, which is involved in general and transcription-coupled nucleotide excision repair (NER) of damaged DNA and, when complexed to TFIIK, in RNA transcription by RNA polymerase II. In NER, TFIIH acts by opening DNA around the lesion to allow the excision of the damaged oligonucleotide and its replacement by a new DNA fragment. In transcription, TFIIH has an essential role in transcription initiation. When the pre-initiation complex (PIC) has been established, TFIIH is required for promoter opening and promoter escape. Phosphorylation of the C-terminal tail (CTD) of the largest subunit of RNA polymerase II by the kinase module TFIIK controls the initiation of transcription.</text>
</comment>
<feature type="region of interest" description="Disordered" evidence="10">
    <location>
        <begin position="509"/>
        <end position="531"/>
    </location>
</feature>
<accession>A0ABQ0M4W3</accession>
<dbReference type="NCBIfam" id="TIGR00625">
    <property type="entry name" value="tfb2"/>
    <property type="match status" value="1"/>
</dbReference>
<dbReference type="PANTHER" id="PTHR13152">
    <property type="entry name" value="TFIIH, POLYPEPTIDE 4"/>
    <property type="match status" value="1"/>
</dbReference>
<evidence type="ECO:0000313" key="13">
    <source>
        <dbReference type="Proteomes" id="UP000815677"/>
    </source>
</evidence>
<evidence type="ECO:0000256" key="10">
    <source>
        <dbReference type="SAM" id="MobiDB-lite"/>
    </source>
</evidence>
<evidence type="ECO:0000313" key="12">
    <source>
        <dbReference type="EMBL" id="GAT58322.1"/>
    </source>
</evidence>
<comment type="similarity">
    <text evidence="3 9">Belongs to the TFB2 family.</text>
</comment>
<evidence type="ECO:0000256" key="2">
    <source>
        <dbReference type="ARBA" id="ARBA00004123"/>
    </source>
</evidence>
<organism evidence="12 13">
    <name type="scientific">Mycena chlorophos</name>
    <name type="common">Agaric fungus</name>
    <name type="synonym">Agaricus chlorophos</name>
    <dbReference type="NCBI Taxonomy" id="658473"/>
    <lineage>
        <taxon>Eukaryota</taxon>
        <taxon>Fungi</taxon>
        <taxon>Dikarya</taxon>
        <taxon>Basidiomycota</taxon>
        <taxon>Agaricomycotina</taxon>
        <taxon>Agaricomycetes</taxon>
        <taxon>Agaricomycetidae</taxon>
        <taxon>Agaricales</taxon>
        <taxon>Marasmiineae</taxon>
        <taxon>Mycenaceae</taxon>
        <taxon>Mycena</taxon>
    </lineage>
</organism>
<evidence type="ECO:0000256" key="3">
    <source>
        <dbReference type="ARBA" id="ARBA00007132"/>
    </source>
</evidence>
<keyword evidence="4 9" id="KW-0227">DNA damage</keyword>
<comment type="function">
    <text evidence="9">Component of the general transcription and DNA repair factor IIH (TFIIH) core complex which is involved in general and transcription-coupled nucleotide excision repair (NER) of damaged DNA.</text>
</comment>
<dbReference type="PANTHER" id="PTHR13152:SF0">
    <property type="entry name" value="GENERAL TRANSCRIPTION FACTOR IIH SUBUNIT 4"/>
    <property type="match status" value="1"/>
</dbReference>
<evidence type="ECO:0000256" key="5">
    <source>
        <dbReference type="ARBA" id="ARBA00023015"/>
    </source>
</evidence>
<dbReference type="Proteomes" id="UP000815677">
    <property type="component" value="Unassembled WGS sequence"/>
</dbReference>
<proteinExistence type="inferred from homology"/>
<keyword evidence="13" id="KW-1185">Reference proteome</keyword>
<evidence type="ECO:0000256" key="8">
    <source>
        <dbReference type="ARBA" id="ARBA00023242"/>
    </source>
</evidence>
<evidence type="ECO:0000259" key="11">
    <source>
        <dbReference type="Pfam" id="PF18307"/>
    </source>
</evidence>
<evidence type="ECO:0000256" key="7">
    <source>
        <dbReference type="ARBA" id="ARBA00023204"/>
    </source>
</evidence>
<dbReference type="Pfam" id="PF18307">
    <property type="entry name" value="Tfb2_C"/>
    <property type="match status" value="1"/>
</dbReference>
<feature type="domain" description="Transcription factor Tfb2 C-terminal" evidence="11">
    <location>
        <begin position="390"/>
        <end position="456"/>
    </location>
</feature>
<evidence type="ECO:0000256" key="1">
    <source>
        <dbReference type="ARBA" id="ARBA00002817"/>
    </source>
</evidence>
<name>A0ABQ0M4W3_MYCCL</name>
<dbReference type="Gene3D" id="3.30.70.2610">
    <property type="match status" value="1"/>
</dbReference>
<dbReference type="InterPro" id="IPR004598">
    <property type="entry name" value="TFIIH_p52/Tfb2"/>
</dbReference>
<keyword evidence="5 9" id="KW-0805">Transcription regulation</keyword>
<dbReference type="InterPro" id="IPR040662">
    <property type="entry name" value="Tfb2_C"/>
</dbReference>
<reference evidence="12" key="1">
    <citation type="submission" date="2014-09" db="EMBL/GenBank/DDBJ databases">
        <title>Genome sequence of the luminous mushroom Mycena chlorophos for searching fungal bioluminescence genes.</title>
        <authorList>
            <person name="Tanaka Y."/>
            <person name="Kasuga D."/>
            <person name="Oba Y."/>
            <person name="Hase S."/>
            <person name="Sato K."/>
            <person name="Oba Y."/>
            <person name="Sakakibara Y."/>
        </authorList>
    </citation>
    <scope>NUCLEOTIDE SEQUENCE</scope>
</reference>
<evidence type="ECO:0000256" key="9">
    <source>
        <dbReference type="RuleBase" id="RU364024"/>
    </source>
</evidence>
<sequence length="543" mass="59888">MPAITLHAAEEEHSPHSLIPFLHSQPQTLLTRLYQRPSACLSIFRLLAPLQQQIIMNLLWLEAAISSTTISYDTALSALFKLHILSTANLTKLVLNSTFKTSLRQALTGGGATGSFGVPAEPDDKHPAMSVEALDGYALERWETILHYMVSSGTGQGSIQPSKDVLFLLKQSGLMASGTNQITSEGFQFLLQSPHAQLWQLLLEYLRMAEARSMDLVEVLSFLFMLSTMELGREYSTAEGANAGTTSQAQMQTQKAMLADLRDYGLVWTRKSNVKRFHPTRLATTLTSSSPPLPSSAGPGAGPKEGFIVLETNYRVYAYTDNPLQTAVLNLFVSLKYRFPNLVVGSITRESVKKALASGISAEQIISYLIAHAHPQMRKNNPLLPVTVQDQIRLWELERNRLKSSEGYLYTDFSSEADYQLVLNYAKQMDLVIWESSAKRCFFASTEGHPRIKAFIERRTAEAGSADGIVASGNLYADKPLHATVPANDIASMLRLEAPEIKFNMTARKRTTGRGISHQSSSDGEVEPSGWPQTDLLAAAARY</sequence>
<keyword evidence="7 9" id="KW-0234">DNA repair</keyword>
<protein>
    <recommendedName>
        <fullName evidence="9">RNA polymerase II transcription factor B subunit 2</fullName>
    </recommendedName>
</protein>